<dbReference type="EMBL" id="CM023475">
    <property type="protein sequence ID" value="KAH7945484.1"/>
    <property type="molecule type" value="Genomic_DNA"/>
</dbReference>
<proteinExistence type="predicted"/>
<reference evidence="1" key="1">
    <citation type="submission" date="2020-05" db="EMBL/GenBank/DDBJ databases">
        <title>Large-scale comparative analyses of tick genomes elucidate their genetic diversity and vector capacities.</title>
        <authorList>
            <person name="Jia N."/>
            <person name="Wang J."/>
            <person name="Shi W."/>
            <person name="Du L."/>
            <person name="Sun Y."/>
            <person name="Zhan W."/>
            <person name="Jiang J."/>
            <person name="Wang Q."/>
            <person name="Zhang B."/>
            <person name="Ji P."/>
            <person name="Sakyi L.B."/>
            <person name="Cui X."/>
            <person name="Yuan T."/>
            <person name="Jiang B."/>
            <person name="Yang W."/>
            <person name="Lam T.T.-Y."/>
            <person name="Chang Q."/>
            <person name="Ding S."/>
            <person name="Wang X."/>
            <person name="Zhu J."/>
            <person name="Ruan X."/>
            <person name="Zhao L."/>
            <person name="Wei J."/>
            <person name="Que T."/>
            <person name="Du C."/>
            <person name="Cheng J."/>
            <person name="Dai P."/>
            <person name="Han X."/>
            <person name="Huang E."/>
            <person name="Gao Y."/>
            <person name="Liu J."/>
            <person name="Shao H."/>
            <person name="Ye R."/>
            <person name="Li L."/>
            <person name="Wei W."/>
            <person name="Wang X."/>
            <person name="Wang C."/>
            <person name="Yang T."/>
            <person name="Huo Q."/>
            <person name="Li W."/>
            <person name="Guo W."/>
            <person name="Chen H."/>
            <person name="Zhou L."/>
            <person name="Ni X."/>
            <person name="Tian J."/>
            <person name="Zhou Y."/>
            <person name="Sheng Y."/>
            <person name="Liu T."/>
            <person name="Pan Y."/>
            <person name="Xia L."/>
            <person name="Li J."/>
            <person name="Zhao F."/>
            <person name="Cao W."/>
        </authorList>
    </citation>
    <scope>NUCLEOTIDE SEQUENCE</scope>
    <source>
        <strain evidence="1">Dsil-2018</strain>
    </source>
</reference>
<accession>A0ACB8CKW4</accession>
<gene>
    <name evidence="1" type="ORF">HPB49_011310</name>
</gene>
<protein>
    <submittedName>
        <fullName evidence="1">Uncharacterized protein</fullName>
    </submittedName>
</protein>
<keyword evidence="2" id="KW-1185">Reference proteome</keyword>
<name>A0ACB8CKW4_DERSI</name>
<evidence type="ECO:0000313" key="2">
    <source>
        <dbReference type="Proteomes" id="UP000821865"/>
    </source>
</evidence>
<dbReference type="Proteomes" id="UP000821865">
    <property type="component" value="Chromosome 6"/>
</dbReference>
<organism evidence="1 2">
    <name type="scientific">Dermacentor silvarum</name>
    <name type="common">Tick</name>
    <dbReference type="NCBI Taxonomy" id="543639"/>
    <lineage>
        <taxon>Eukaryota</taxon>
        <taxon>Metazoa</taxon>
        <taxon>Ecdysozoa</taxon>
        <taxon>Arthropoda</taxon>
        <taxon>Chelicerata</taxon>
        <taxon>Arachnida</taxon>
        <taxon>Acari</taxon>
        <taxon>Parasitiformes</taxon>
        <taxon>Ixodida</taxon>
        <taxon>Ixodoidea</taxon>
        <taxon>Ixodidae</taxon>
        <taxon>Rhipicephalinae</taxon>
        <taxon>Dermacentor</taxon>
    </lineage>
</organism>
<comment type="caution">
    <text evidence="1">The sequence shown here is derived from an EMBL/GenBank/DDBJ whole genome shotgun (WGS) entry which is preliminary data.</text>
</comment>
<sequence>MKSTVATLLLLLILFSASTPAMARCPSNEGIFSDCAYTECVPGECAAIGLECCPKPCGGTWCVRGYAKDRTCHGVGTHIEDTSGKVD</sequence>
<evidence type="ECO:0000313" key="1">
    <source>
        <dbReference type="EMBL" id="KAH7945484.1"/>
    </source>
</evidence>